<proteinExistence type="predicted"/>
<dbReference type="Proteomes" id="UP000594195">
    <property type="component" value="Chromosome"/>
</dbReference>
<feature type="domain" description="Cytochrome c" evidence="5">
    <location>
        <begin position="19"/>
        <end position="79"/>
    </location>
</feature>
<dbReference type="GO" id="GO:0020037">
    <property type="term" value="F:heme binding"/>
    <property type="evidence" value="ECO:0007669"/>
    <property type="project" value="InterPro"/>
</dbReference>
<dbReference type="AlphaFoldDB" id="A0A7M2YET9"/>
<evidence type="ECO:0000256" key="1">
    <source>
        <dbReference type="ARBA" id="ARBA00022617"/>
    </source>
</evidence>
<evidence type="ECO:0000256" key="3">
    <source>
        <dbReference type="ARBA" id="ARBA00023004"/>
    </source>
</evidence>
<evidence type="ECO:0000313" key="7">
    <source>
        <dbReference type="Proteomes" id="UP000594195"/>
    </source>
</evidence>
<keyword evidence="1 4" id="KW-0349">Heme</keyword>
<organism evidence="6 7">
    <name type="scientific">Kaistella flava</name>
    <name type="common">ex Peng et al. 2021</name>
    <dbReference type="NCBI Taxonomy" id="2038776"/>
    <lineage>
        <taxon>Bacteria</taxon>
        <taxon>Pseudomonadati</taxon>
        <taxon>Bacteroidota</taxon>
        <taxon>Flavobacteriia</taxon>
        <taxon>Flavobacteriales</taxon>
        <taxon>Weeksellaceae</taxon>
        <taxon>Chryseobacterium group</taxon>
        <taxon>Kaistella</taxon>
    </lineage>
</organism>
<dbReference type="GO" id="GO:0046872">
    <property type="term" value="F:metal ion binding"/>
    <property type="evidence" value="ECO:0007669"/>
    <property type="project" value="UniProtKB-KW"/>
</dbReference>
<name>A0A7M2YET9_9FLAO</name>
<evidence type="ECO:0000256" key="2">
    <source>
        <dbReference type="ARBA" id="ARBA00022723"/>
    </source>
</evidence>
<evidence type="ECO:0000256" key="4">
    <source>
        <dbReference type="PROSITE-ProRule" id="PRU00433"/>
    </source>
</evidence>
<sequence>MFSCTPRTAVAGTKTITAEHLAKGQVVFENSCGKCHDLPNPTDHNAQDWVGIMNSMAPKAKLNDAQHQMVYDYIVSAKN</sequence>
<evidence type="ECO:0000259" key="5">
    <source>
        <dbReference type="PROSITE" id="PS51007"/>
    </source>
</evidence>
<dbReference type="SUPFAM" id="SSF46626">
    <property type="entry name" value="Cytochrome c"/>
    <property type="match status" value="1"/>
</dbReference>
<dbReference type="KEGG" id="kfa:Q73A0000_13290"/>
<dbReference type="PROSITE" id="PS51007">
    <property type="entry name" value="CYTC"/>
    <property type="match status" value="1"/>
</dbReference>
<evidence type="ECO:0000313" key="6">
    <source>
        <dbReference type="EMBL" id="QOW12002.1"/>
    </source>
</evidence>
<accession>A0A7M2YET9</accession>
<keyword evidence="3 4" id="KW-0408">Iron</keyword>
<gene>
    <name evidence="6" type="ORF">Q73A0000_13290</name>
</gene>
<protein>
    <submittedName>
        <fullName evidence="6">Cytochrome C</fullName>
    </submittedName>
</protein>
<keyword evidence="2 4" id="KW-0479">Metal-binding</keyword>
<reference evidence="6 7" key="1">
    <citation type="submission" date="2019-05" db="EMBL/GenBank/DDBJ databases">
        <title>Chryseobacterium sp. isolated from King George Island, maritime Antarctica.</title>
        <authorList>
            <person name="Peng X."/>
        </authorList>
    </citation>
    <scope>NUCLEOTIDE SEQUENCE [LARGE SCALE GENOMIC DNA]</scope>
    <source>
        <strain evidence="6 7">7-3A</strain>
    </source>
</reference>
<dbReference type="GO" id="GO:0009055">
    <property type="term" value="F:electron transfer activity"/>
    <property type="evidence" value="ECO:0007669"/>
    <property type="project" value="InterPro"/>
</dbReference>
<dbReference type="InterPro" id="IPR036909">
    <property type="entry name" value="Cyt_c-like_dom_sf"/>
</dbReference>
<dbReference type="InterPro" id="IPR009056">
    <property type="entry name" value="Cyt_c-like_dom"/>
</dbReference>
<dbReference type="EMBL" id="CP040442">
    <property type="protein sequence ID" value="QOW12002.1"/>
    <property type="molecule type" value="Genomic_DNA"/>
</dbReference>
<dbReference type="Gene3D" id="1.10.760.10">
    <property type="entry name" value="Cytochrome c-like domain"/>
    <property type="match status" value="1"/>
</dbReference>
<keyword evidence="7" id="KW-1185">Reference proteome</keyword>